<evidence type="ECO:0000313" key="6">
    <source>
        <dbReference type="Proteomes" id="UP000002734"/>
    </source>
</evidence>
<dbReference type="Pfam" id="PF00497">
    <property type="entry name" value="SBP_bac_3"/>
    <property type="match status" value="1"/>
</dbReference>
<evidence type="ECO:0000256" key="1">
    <source>
        <dbReference type="ARBA" id="ARBA00010333"/>
    </source>
</evidence>
<evidence type="ECO:0000313" key="5">
    <source>
        <dbReference type="EMBL" id="ACS84336.1"/>
    </source>
</evidence>
<protein>
    <submittedName>
        <fullName evidence="5">Extracellular solute-binding protein family 3</fullName>
    </submittedName>
</protein>
<feature type="domain" description="Solute-binding protein family 3/N-terminal" evidence="4">
    <location>
        <begin position="61"/>
        <end position="290"/>
    </location>
</feature>
<organism evidence="5 6">
    <name type="scientific">Musicola paradisiaca (strain Ech703)</name>
    <name type="common">Dickeya paradisiaca</name>
    <name type="synonym">Dickeya dadantii</name>
    <dbReference type="NCBI Taxonomy" id="579405"/>
    <lineage>
        <taxon>Bacteria</taxon>
        <taxon>Pseudomonadati</taxon>
        <taxon>Pseudomonadota</taxon>
        <taxon>Gammaproteobacteria</taxon>
        <taxon>Enterobacterales</taxon>
        <taxon>Pectobacteriaceae</taxon>
        <taxon>Musicola</taxon>
    </lineage>
</organism>
<dbReference type="eggNOG" id="COG0834">
    <property type="taxonomic scope" value="Bacteria"/>
</dbReference>
<feature type="chain" id="PRO_5002961614" evidence="3">
    <location>
        <begin position="23"/>
        <end position="305"/>
    </location>
</feature>
<dbReference type="InterPro" id="IPR001638">
    <property type="entry name" value="Solute-binding_3/MltF_N"/>
</dbReference>
<accession>C6C8W5</accession>
<evidence type="ECO:0000256" key="3">
    <source>
        <dbReference type="SAM" id="SignalP"/>
    </source>
</evidence>
<dbReference type="CDD" id="cd01004">
    <property type="entry name" value="PBP2_MidA_like"/>
    <property type="match status" value="1"/>
</dbReference>
<reference evidence="5" key="1">
    <citation type="submission" date="2009-06" db="EMBL/GenBank/DDBJ databases">
        <title>Complete sequence of Dickeya dadantii Ech703.</title>
        <authorList>
            <consortium name="US DOE Joint Genome Institute"/>
            <person name="Lucas S."/>
            <person name="Copeland A."/>
            <person name="Lapidus A."/>
            <person name="Glavina del Rio T."/>
            <person name="Dalin E."/>
            <person name="Tice H."/>
            <person name="Bruce D."/>
            <person name="Goodwin L."/>
            <person name="Pitluck S."/>
            <person name="Chertkov O."/>
            <person name="Brettin T."/>
            <person name="Detter J.C."/>
            <person name="Han C."/>
            <person name="Larimer F."/>
            <person name="Land M."/>
            <person name="Hauser L."/>
            <person name="Kyrpides N."/>
            <person name="Mikhailova N."/>
            <person name="Balakrishnan V."/>
            <person name="Glasner J."/>
            <person name="Perna N.T."/>
        </authorList>
    </citation>
    <scope>NUCLEOTIDE SEQUENCE [LARGE SCALE GENOMIC DNA]</scope>
    <source>
        <strain evidence="5">Ech703</strain>
    </source>
</reference>
<evidence type="ECO:0000256" key="2">
    <source>
        <dbReference type="ARBA" id="ARBA00022729"/>
    </source>
</evidence>
<keyword evidence="2 3" id="KW-0732">Signal</keyword>
<dbReference type="KEGG" id="dda:Dd703_0525"/>
<dbReference type="STRING" id="579405.Dd703_0525"/>
<dbReference type="AlphaFoldDB" id="C6C8W5"/>
<evidence type="ECO:0000259" key="4">
    <source>
        <dbReference type="SMART" id="SM00062"/>
    </source>
</evidence>
<proteinExistence type="inferred from homology"/>
<feature type="signal peptide" evidence="3">
    <location>
        <begin position="1"/>
        <end position="22"/>
    </location>
</feature>
<comment type="similarity">
    <text evidence="1">Belongs to the bacterial solute-binding protein 3 family.</text>
</comment>
<dbReference type="HOGENOM" id="CLU_019602_18_1_6"/>
<dbReference type="SUPFAM" id="SSF53850">
    <property type="entry name" value="Periplasmic binding protein-like II"/>
    <property type="match status" value="1"/>
</dbReference>
<keyword evidence="6" id="KW-1185">Reference proteome</keyword>
<dbReference type="EMBL" id="CP001654">
    <property type="protein sequence ID" value="ACS84336.1"/>
    <property type="molecule type" value="Genomic_DNA"/>
</dbReference>
<gene>
    <name evidence="5" type="ordered locus">Dd703_0525</name>
</gene>
<dbReference type="Proteomes" id="UP000002734">
    <property type="component" value="Chromosome"/>
</dbReference>
<sequence>MKRPFIPTLLLLPALLSAGVQAENTVGRIDLNANQLPIHAPRNPQAVSQIPAGFRFATPGTLTVAVSTLSSPPLSVLADDNKTRIGSDPDIARLIADSLGLTLKLVPTAWEDWPLGIATGRYDIAIINIAVTKARKERFDFATYRIDTLGFYVKNSSHIKAIRGPEDIAGLKVIVGSGTNQENILLEWDRQNRARGLPPVAPIYVTDDAAATLSLLSGRVDAFFGPHSIGAYKAALTGQTRMVGRGPTTAWVAVTTQKGNGLIEPISTALNGVIQSGQYAQVLDRWGENDEKVTRSVVNPPGLGE</sequence>
<dbReference type="PANTHER" id="PTHR35936:SF17">
    <property type="entry name" value="ARGININE-BINDING EXTRACELLULAR PROTEIN ARTP"/>
    <property type="match status" value="1"/>
</dbReference>
<dbReference type="PANTHER" id="PTHR35936">
    <property type="entry name" value="MEMBRANE-BOUND LYTIC MUREIN TRANSGLYCOSYLASE F"/>
    <property type="match status" value="1"/>
</dbReference>
<name>C6C8W5_MUSP7</name>
<dbReference type="SMART" id="SM00062">
    <property type="entry name" value="PBPb"/>
    <property type="match status" value="1"/>
</dbReference>
<dbReference type="RefSeq" id="WP_012764155.1">
    <property type="nucleotide sequence ID" value="NC_012880.1"/>
</dbReference>
<dbReference type="Gene3D" id="3.40.190.10">
    <property type="entry name" value="Periplasmic binding protein-like II"/>
    <property type="match status" value="2"/>
</dbReference>